<keyword evidence="9" id="KW-1185">Reference proteome</keyword>
<dbReference type="EMBL" id="QNSB01000002">
    <property type="protein sequence ID" value="RBP73695.1"/>
    <property type="molecule type" value="Genomic_DNA"/>
</dbReference>
<dbReference type="HAMAP" id="MF_01984">
    <property type="entry name" value="ubiX_pad"/>
    <property type="match status" value="1"/>
</dbReference>
<feature type="domain" description="Flavoprotein" evidence="7">
    <location>
        <begin position="1"/>
        <end position="170"/>
    </location>
</feature>
<dbReference type="EC" id="2.5.1.129" evidence="6"/>
<evidence type="ECO:0000256" key="6">
    <source>
        <dbReference type="HAMAP-Rule" id="MF_01986"/>
    </source>
</evidence>
<dbReference type="NCBIfam" id="NF004685">
    <property type="entry name" value="PRK06029.1"/>
    <property type="match status" value="1"/>
</dbReference>
<evidence type="ECO:0000256" key="1">
    <source>
        <dbReference type="ARBA" id="ARBA00022602"/>
    </source>
</evidence>
<proteinExistence type="inferred from homology"/>
<dbReference type="Gene3D" id="3.40.50.1950">
    <property type="entry name" value="Flavin prenyltransferase-like"/>
    <property type="match status" value="1"/>
</dbReference>
<dbReference type="GO" id="GO:0009636">
    <property type="term" value="P:response to toxic substance"/>
    <property type="evidence" value="ECO:0007669"/>
    <property type="project" value="UniProtKB-KW"/>
</dbReference>
<dbReference type="InterPro" id="IPR004507">
    <property type="entry name" value="UbiX-like"/>
</dbReference>
<accession>A0A366INE9</accession>
<dbReference type="InterPro" id="IPR032901">
    <property type="entry name" value="UbiX_pad_YclB"/>
</dbReference>
<dbReference type="Proteomes" id="UP000253509">
    <property type="component" value="Unassembled WGS sequence"/>
</dbReference>
<dbReference type="Pfam" id="PF02441">
    <property type="entry name" value="Flavoprotein"/>
    <property type="match status" value="1"/>
</dbReference>
<dbReference type="GO" id="GO:0106141">
    <property type="term" value="F:flavin prenyltransferase activity"/>
    <property type="evidence" value="ECO:0007669"/>
    <property type="project" value="UniProtKB-EC"/>
</dbReference>
<dbReference type="InterPro" id="IPR036551">
    <property type="entry name" value="Flavin_trans-like"/>
</dbReference>
<feature type="binding site" evidence="6">
    <location>
        <position position="121"/>
    </location>
    <ligand>
        <name>FMN</name>
        <dbReference type="ChEBI" id="CHEBI:58210"/>
    </ligand>
</feature>
<keyword evidence="2 6" id="KW-0285">Flavoprotein</keyword>
<keyword evidence="3 6" id="KW-0288">FMN</keyword>
<name>A0A366INE9_9MICO</name>
<gene>
    <name evidence="8" type="ORF">DFO65_102223</name>
</gene>
<evidence type="ECO:0000256" key="3">
    <source>
        <dbReference type="ARBA" id="ARBA00022643"/>
    </source>
</evidence>
<evidence type="ECO:0000256" key="5">
    <source>
        <dbReference type="ARBA" id="ARBA00050612"/>
    </source>
</evidence>
<keyword evidence="6" id="KW-0216">Detoxification</keyword>
<dbReference type="SUPFAM" id="SSF52507">
    <property type="entry name" value="Homo-oligomeric flavin-containing Cys decarboxylases, HFCD"/>
    <property type="match status" value="1"/>
</dbReference>
<protein>
    <recommendedName>
        <fullName evidence="6">Probable UbiX-like flavin prenyltransferase</fullName>
        <ecNumber evidence="6">2.5.1.129</ecNumber>
    </recommendedName>
    <alternativeName>
        <fullName evidence="6">Phenolic acid decarboxylase subunit B</fullName>
        <shortName evidence="6">PAD</shortName>
    </alternativeName>
</protein>
<reference evidence="8 9" key="1">
    <citation type="submission" date="2018-06" db="EMBL/GenBank/DDBJ databases">
        <title>Freshwater and sediment microbial communities from various areas in North America, analyzing microbe dynamics in response to fracking.</title>
        <authorList>
            <person name="Lamendella R."/>
        </authorList>
    </citation>
    <scope>NUCLEOTIDE SEQUENCE [LARGE SCALE GENOMIC DNA]</scope>
    <source>
        <strain evidence="8 9">3b_TX</strain>
    </source>
</reference>
<evidence type="ECO:0000259" key="7">
    <source>
        <dbReference type="Pfam" id="PF02441"/>
    </source>
</evidence>
<keyword evidence="1 6" id="KW-0637">Prenyltransferase</keyword>
<comment type="similarity">
    <text evidence="6">Belongs to the UbiX/PAD1 family. YclB subfamily.</text>
</comment>
<evidence type="ECO:0000256" key="2">
    <source>
        <dbReference type="ARBA" id="ARBA00022630"/>
    </source>
</evidence>
<keyword evidence="4 6" id="KW-0808">Transferase</keyword>
<dbReference type="PANTHER" id="PTHR43374">
    <property type="entry name" value="FLAVIN PRENYLTRANSFERASE"/>
    <property type="match status" value="1"/>
</dbReference>
<dbReference type="FunFam" id="3.40.50.1950:FF:000001">
    <property type="entry name" value="Flavin prenyltransferase UbiX"/>
    <property type="match status" value="1"/>
</dbReference>
<comment type="subunit">
    <text evidence="6">Homododecamer.</text>
</comment>
<comment type="function">
    <text evidence="6">Involved in the non-oxidative decarboxylation and detoxification of phenolic derivatives. Flavin prenyltransferase that catalyzes the synthesis of the prenylated FMN cofactor (prenyl-FMN) for phenolic acid decarboxylase.</text>
</comment>
<evidence type="ECO:0000313" key="8">
    <source>
        <dbReference type="EMBL" id="RBP73695.1"/>
    </source>
</evidence>
<keyword evidence="6" id="KW-0058">Aromatic hydrocarbons catabolism</keyword>
<comment type="catalytic activity">
    <reaction evidence="5 6">
        <text>dimethylallyl phosphate + FMNH2 = prenylated FMNH2 + phosphate</text>
        <dbReference type="Rhea" id="RHEA:37743"/>
        <dbReference type="ChEBI" id="CHEBI:43474"/>
        <dbReference type="ChEBI" id="CHEBI:57618"/>
        <dbReference type="ChEBI" id="CHEBI:87467"/>
        <dbReference type="ChEBI" id="CHEBI:88052"/>
        <dbReference type="EC" id="2.5.1.129"/>
    </reaction>
</comment>
<dbReference type="PANTHER" id="PTHR43374:SF1">
    <property type="entry name" value="FLAVIN PRENYLTRANSFERASE PAD1, MITOCHONDRIAL"/>
    <property type="match status" value="1"/>
</dbReference>
<dbReference type="AlphaFoldDB" id="A0A366INE9"/>
<evidence type="ECO:0000313" key="9">
    <source>
        <dbReference type="Proteomes" id="UP000253509"/>
    </source>
</evidence>
<dbReference type="GO" id="GO:0016831">
    <property type="term" value="F:carboxy-lyase activity"/>
    <property type="evidence" value="ECO:0007669"/>
    <property type="project" value="TreeGrafter"/>
</dbReference>
<evidence type="ECO:0000256" key="4">
    <source>
        <dbReference type="ARBA" id="ARBA00022679"/>
    </source>
</evidence>
<feature type="binding site" evidence="6">
    <location>
        <begin position="86"/>
        <end position="89"/>
    </location>
    <ligand>
        <name>FMN</name>
        <dbReference type="ChEBI" id="CHEBI:58210"/>
    </ligand>
</feature>
<feature type="binding site" evidence="6">
    <location>
        <begin position="9"/>
        <end position="11"/>
    </location>
    <ligand>
        <name>FMN</name>
        <dbReference type="ChEBI" id="CHEBI:58210"/>
    </ligand>
</feature>
<comment type="caution">
    <text evidence="8">The sequence shown here is derived from an EMBL/GenBank/DDBJ whole genome shotgun (WGS) entry which is preliminary data.</text>
</comment>
<sequence length="191" mass="21040">MRLVVGMTGATGAPLTVRLLGLLGELGVETHLIVSRWGRSTLRQETELRVADLQALAHTCYKPEDQAAAISSGSFRTDGMIVVPCSMKTLAGIRIGFGESLIGRAADVTLKERRRLVLVTRETPLSTIHLENMLELSRMGATIFPPTPAFYNDPHTIDDLVDHLAVRILDQFDLDAPTARRWSGLRPQVDR</sequence>
<feature type="binding site" evidence="6">
    <location>
        <position position="35"/>
    </location>
    <ligand>
        <name>FMN</name>
        <dbReference type="ChEBI" id="CHEBI:58210"/>
    </ligand>
</feature>
<dbReference type="InterPro" id="IPR003382">
    <property type="entry name" value="Flavoprotein"/>
</dbReference>
<dbReference type="NCBIfam" id="TIGR00421">
    <property type="entry name" value="ubiX_pad"/>
    <property type="match status" value="1"/>
</dbReference>
<organism evidence="8 9">
    <name type="scientific">Brevibacterium celere</name>
    <dbReference type="NCBI Taxonomy" id="225845"/>
    <lineage>
        <taxon>Bacteria</taxon>
        <taxon>Bacillati</taxon>
        <taxon>Actinomycetota</taxon>
        <taxon>Actinomycetes</taxon>
        <taxon>Micrococcales</taxon>
        <taxon>Brevibacteriaceae</taxon>
        <taxon>Brevibacterium</taxon>
    </lineage>
</organism>
<dbReference type="HAMAP" id="MF_01986">
    <property type="entry name" value="ubiX_pad_yclB"/>
    <property type="match status" value="1"/>
</dbReference>